<dbReference type="SMART" id="SM00382">
    <property type="entry name" value="AAA"/>
    <property type="match status" value="1"/>
</dbReference>
<dbReference type="Gene3D" id="3.40.50.300">
    <property type="entry name" value="P-loop containing nucleotide triphosphate hydrolases"/>
    <property type="match status" value="1"/>
</dbReference>
<feature type="domain" description="AAA+ ATPase" evidence="1">
    <location>
        <begin position="67"/>
        <end position="275"/>
    </location>
</feature>
<dbReference type="RefSeq" id="WP_156859338.1">
    <property type="nucleotide sequence ID" value="NZ_WOWR01000026.1"/>
</dbReference>
<comment type="caution">
    <text evidence="2">The sequence shown here is derived from an EMBL/GenBank/DDBJ whole genome shotgun (WGS) entry which is preliminary data.</text>
</comment>
<protein>
    <submittedName>
        <fullName evidence="2">AAA domain-containing protein</fullName>
    </submittedName>
</protein>
<dbReference type="AlphaFoldDB" id="A0A7V8EFU0"/>
<reference evidence="2 3" key="1">
    <citation type="submission" date="2019-12" db="EMBL/GenBank/DDBJ databases">
        <authorList>
            <person name="Woiski C."/>
        </authorList>
    </citation>
    <scope>NUCLEOTIDE SEQUENCE [LARGE SCALE GENOMIC DNA]</scope>
    <source>
        <strain evidence="2 3">BOE100</strain>
    </source>
</reference>
<dbReference type="GO" id="GO:0005524">
    <property type="term" value="F:ATP binding"/>
    <property type="evidence" value="ECO:0007669"/>
    <property type="project" value="InterPro"/>
</dbReference>
<dbReference type="GO" id="GO:0016887">
    <property type="term" value="F:ATP hydrolysis activity"/>
    <property type="evidence" value="ECO:0007669"/>
    <property type="project" value="InterPro"/>
</dbReference>
<dbReference type="InterPro" id="IPR011704">
    <property type="entry name" value="ATPase_dyneun-rel_AAA"/>
</dbReference>
<dbReference type="Proteomes" id="UP000442695">
    <property type="component" value="Unassembled WGS sequence"/>
</dbReference>
<name>A0A7V8EFU0_PSEPU</name>
<evidence type="ECO:0000313" key="2">
    <source>
        <dbReference type="EMBL" id="KAF0253402.1"/>
    </source>
</evidence>
<accession>A0A7V8EFU0</accession>
<proteinExistence type="predicted"/>
<dbReference type="Pfam" id="PF07728">
    <property type="entry name" value="AAA_5"/>
    <property type="match status" value="1"/>
</dbReference>
<dbReference type="InterPro" id="IPR003593">
    <property type="entry name" value="AAA+_ATPase"/>
</dbReference>
<dbReference type="SUPFAM" id="SSF52540">
    <property type="entry name" value="P-loop containing nucleoside triphosphate hydrolases"/>
    <property type="match status" value="1"/>
</dbReference>
<evidence type="ECO:0000313" key="3">
    <source>
        <dbReference type="Proteomes" id="UP000442695"/>
    </source>
</evidence>
<evidence type="ECO:0000259" key="1">
    <source>
        <dbReference type="SMART" id="SM00382"/>
    </source>
</evidence>
<gene>
    <name evidence="2" type="ORF">GN299_18380</name>
</gene>
<organism evidence="2 3">
    <name type="scientific">Pseudomonas putida</name>
    <name type="common">Arthrobacter siderocapsulatus</name>
    <dbReference type="NCBI Taxonomy" id="303"/>
    <lineage>
        <taxon>Bacteria</taxon>
        <taxon>Pseudomonadati</taxon>
        <taxon>Pseudomonadota</taxon>
        <taxon>Gammaproteobacteria</taxon>
        <taxon>Pseudomonadales</taxon>
        <taxon>Pseudomonadaceae</taxon>
        <taxon>Pseudomonas</taxon>
    </lineage>
</organism>
<sequence>MTPVNMPKQRSQKSIYLHKAFGFAEPVPGFEEPILIDATPSLLVPKIDPDYVFQPDMVARVLRSYGGRENMMFTGEKGTGKSSFVTQFCARLNIPLMSITGGPGLDETYLMGTKTIEDGSVKAVDGIISYCVRHGIAVLIDEIAAIKPSVMVSINDVLNGDEVITLKHHGLDPTVDPDALVAEEGSMSINRHKRFRFFATDNTGGKVARDPRFIGVNTQNSATRSRFTCFKMSFMKPALELKALIGATNGALPREVGKFMVEMAIRVRASFEQGEMSDTMSFRELKRWARKSLVYGTPEKNVEDQSKPKIIPDCAKAFVDAVYTGMEETDQDVTREFYDLVFGTALELPIEYTETAQSYLEDLENEKLDWGDEVEAEAQAA</sequence>
<dbReference type="EMBL" id="WOWR01000026">
    <property type="protein sequence ID" value="KAF0253402.1"/>
    <property type="molecule type" value="Genomic_DNA"/>
</dbReference>
<dbReference type="InterPro" id="IPR027417">
    <property type="entry name" value="P-loop_NTPase"/>
</dbReference>